<evidence type="ECO:0000313" key="3">
    <source>
        <dbReference type="Proteomes" id="UP000005801"/>
    </source>
</evidence>
<dbReference type="EMBL" id="ABCS01000027">
    <property type="protein sequence ID" value="EDM78709.1"/>
    <property type="molecule type" value="Genomic_DNA"/>
</dbReference>
<dbReference type="Pfam" id="PF04400">
    <property type="entry name" value="NqrM"/>
    <property type="match status" value="1"/>
</dbReference>
<organism evidence="2 3">
    <name type="scientific">Plesiocystis pacifica SIR-1</name>
    <dbReference type="NCBI Taxonomy" id="391625"/>
    <lineage>
        <taxon>Bacteria</taxon>
        <taxon>Pseudomonadati</taxon>
        <taxon>Myxococcota</taxon>
        <taxon>Polyangia</taxon>
        <taxon>Nannocystales</taxon>
        <taxon>Nannocystaceae</taxon>
        <taxon>Plesiocystis</taxon>
    </lineage>
</organism>
<proteinExistence type="predicted"/>
<dbReference type="OrthoDB" id="5296227at2"/>
<protein>
    <recommendedName>
        <fullName evidence="4">ApbE family protein</fullName>
    </recommendedName>
</protein>
<reference evidence="2 3" key="1">
    <citation type="submission" date="2007-06" db="EMBL/GenBank/DDBJ databases">
        <authorList>
            <person name="Shimkets L."/>
            <person name="Ferriera S."/>
            <person name="Johnson J."/>
            <person name="Kravitz S."/>
            <person name="Beeson K."/>
            <person name="Sutton G."/>
            <person name="Rogers Y.-H."/>
            <person name="Friedman R."/>
            <person name="Frazier M."/>
            <person name="Venter J.C."/>
        </authorList>
    </citation>
    <scope>NUCLEOTIDE SEQUENCE [LARGE SCALE GENOMIC DNA]</scope>
    <source>
        <strain evidence="2 3">SIR-1</strain>
    </source>
</reference>
<evidence type="ECO:0000313" key="2">
    <source>
        <dbReference type="EMBL" id="EDM78709.1"/>
    </source>
</evidence>
<dbReference type="Proteomes" id="UP000005801">
    <property type="component" value="Unassembled WGS sequence"/>
</dbReference>
<gene>
    <name evidence="2" type="ORF">PPSIR1_12028</name>
</gene>
<name>A6G5T5_9BACT</name>
<accession>A6G5T5</accession>
<dbReference type="STRING" id="391625.PPSIR1_12028"/>
<sequence>MNFAVVLLTVAIFAMLMTGMAVGVIFSNKPLRGSCGGVGTDCACEEAGTPGACKIEGNDADASAPPSAFKAPGELMQLRK</sequence>
<keyword evidence="3" id="KW-1185">Reference proteome</keyword>
<comment type="caution">
    <text evidence="2">The sequence shown here is derived from an EMBL/GenBank/DDBJ whole genome shotgun (WGS) entry which is preliminary data.</text>
</comment>
<dbReference type="AlphaFoldDB" id="A6G5T5"/>
<dbReference type="InterPro" id="IPR007495">
    <property type="entry name" value="NqrM"/>
</dbReference>
<feature type="region of interest" description="Disordered" evidence="1">
    <location>
        <begin position="60"/>
        <end position="80"/>
    </location>
</feature>
<evidence type="ECO:0008006" key="4">
    <source>
        <dbReference type="Google" id="ProtNLM"/>
    </source>
</evidence>
<evidence type="ECO:0000256" key="1">
    <source>
        <dbReference type="SAM" id="MobiDB-lite"/>
    </source>
</evidence>
<dbReference type="RefSeq" id="WP_006972084.1">
    <property type="nucleotide sequence ID" value="NZ_ABCS01000027.1"/>
</dbReference>